<dbReference type="SMART" id="SM00360">
    <property type="entry name" value="RRM"/>
    <property type="match status" value="1"/>
</dbReference>
<dbReference type="PANTHER" id="PTHR10693">
    <property type="entry name" value="RAS GTPASE-ACTIVATING PROTEIN-BINDING PROTEIN"/>
    <property type="match status" value="1"/>
</dbReference>
<feature type="compositionally biased region" description="Gly residues" evidence="3">
    <location>
        <begin position="544"/>
        <end position="553"/>
    </location>
</feature>
<gene>
    <name evidence="6" type="ORF">ACLA_001000</name>
</gene>
<keyword evidence="1 2" id="KW-0694">RNA-binding</keyword>
<reference evidence="6 7" key="1">
    <citation type="journal article" date="2008" name="PLoS Genet.">
        <title>Genomic islands in the pathogenic filamentous fungus Aspergillus fumigatus.</title>
        <authorList>
            <person name="Fedorova N.D."/>
            <person name="Khaldi N."/>
            <person name="Joardar V.S."/>
            <person name="Maiti R."/>
            <person name="Amedeo P."/>
            <person name="Anderson M.J."/>
            <person name="Crabtree J."/>
            <person name="Silva J.C."/>
            <person name="Badger J.H."/>
            <person name="Albarraq A."/>
            <person name="Angiuoli S."/>
            <person name="Bussey H."/>
            <person name="Bowyer P."/>
            <person name="Cotty P.J."/>
            <person name="Dyer P.S."/>
            <person name="Egan A."/>
            <person name="Galens K."/>
            <person name="Fraser-Liggett C.M."/>
            <person name="Haas B.J."/>
            <person name="Inman J.M."/>
            <person name="Kent R."/>
            <person name="Lemieux S."/>
            <person name="Malavazi I."/>
            <person name="Orvis J."/>
            <person name="Roemer T."/>
            <person name="Ronning C.M."/>
            <person name="Sundaram J.P."/>
            <person name="Sutton G."/>
            <person name="Turner G."/>
            <person name="Venter J.C."/>
            <person name="White O.R."/>
            <person name="Whitty B.R."/>
            <person name="Youngman P."/>
            <person name="Wolfe K.H."/>
            <person name="Goldman G.H."/>
            <person name="Wortman J.R."/>
            <person name="Jiang B."/>
            <person name="Denning D.W."/>
            <person name="Nierman W.C."/>
        </authorList>
    </citation>
    <scope>NUCLEOTIDE SEQUENCE [LARGE SCALE GENOMIC DNA]</scope>
    <source>
        <strain evidence="7">ATCC 1007 / CBS 513.65 / DSM 816 / NCTC 3887 / NRRL 1</strain>
    </source>
</reference>
<evidence type="ECO:0000256" key="2">
    <source>
        <dbReference type="PROSITE-ProRule" id="PRU00176"/>
    </source>
</evidence>
<dbReference type="RefSeq" id="XP_001276115.1">
    <property type="nucleotide sequence ID" value="XM_001276114.1"/>
</dbReference>
<dbReference type="STRING" id="344612.A1C4S1"/>
<dbReference type="EMBL" id="DS027004">
    <property type="protein sequence ID" value="EAW14689.1"/>
    <property type="molecule type" value="Genomic_DNA"/>
</dbReference>
<evidence type="ECO:0000313" key="6">
    <source>
        <dbReference type="EMBL" id="EAW14689.1"/>
    </source>
</evidence>
<dbReference type="PROSITE" id="PS50102">
    <property type="entry name" value="RRM"/>
    <property type="match status" value="1"/>
</dbReference>
<dbReference type="GO" id="GO:1990904">
    <property type="term" value="C:ribonucleoprotein complex"/>
    <property type="evidence" value="ECO:0007669"/>
    <property type="project" value="TreeGrafter"/>
</dbReference>
<dbReference type="OMA" id="RPRGNAY"/>
<dbReference type="PROSITE" id="PS50177">
    <property type="entry name" value="NTF2_DOMAIN"/>
    <property type="match status" value="1"/>
</dbReference>
<feature type="domain" description="RRM" evidence="4">
    <location>
        <begin position="433"/>
        <end position="504"/>
    </location>
</feature>
<dbReference type="InterPro" id="IPR000504">
    <property type="entry name" value="RRM_dom"/>
</dbReference>
<dbReference type="GO" id="GO:0016579">
    <property type="term" value="P:protein deubiquitination"/>
    <property type="evidence" value="ECO:0007669"/>
    <property type="project" value="TreeGrafter"/>
</dbReference>
<sequence>MADTTQPPMNGSYPAQHAYPESYNHGHAAVNSVSNFQPAQSTTPSNAPPSDQKNGISKDEVGWYFVEQYYTNMSRSPEKLHLFYSRRSQLVFGTEAESVPVAIGQKEINDKFKQLDFQDCKVRVLNVDSQASFDNILISVIGEISNKSEPSRKFIQTFVLAEQPNGYYVLNDIFRYLVDEEEVVTEEATPAEAPAAAAPAPAEEQAVEAVEQKPAAEEATPEVTEAQVDNEVAVAQVDEKLEQAEEKEEEKAVEEDQTNGTEAEKPEVAEEVPAPAEPEAAEPEKPATPEPTPAEPVQKEAPAPEKEAAPPAKALPKTWANIASKIGAAAAAPVVPAVPAAPAKPAATPAAAPAAAAPAAAQPQSAPAPAPAPASAPAPAPAPASAPASAPAAAAPAAESTPSQPPAGDNAGWQTAGQDHKKSQSRAGEEQNVLAYIKNVNEKVDASLLKQTLSRFGKLKYFDVSRQKNCAFVEFAEPAGYAAALAANPHQIGSEQISVEERRPRGNAYGGNANYGAGRGGAGRGRGDRAGSQGRGGFQRDGRGGFAPRGRGGNVNTKARNQPQAA</sequence>
<dbReference type="Gene3D" id="3.10.450.50">
    <property type="match status" value="1"/>
</dbReference>
<feature type="region of interest" description="Disordered" evidence="3">
    <location>
        <begin position="187"/>
        <end position="229"/>
    </location>
</feature>
<proteinExistence type="predicted"/>
<dbReference type="CDD" id="cd00780">
    <property type="entry name" value="NTF2"/>
    <property type="match status" value="1"/>
</dbReference>
<dbReference type="GO" id="GO:0034517">
    <property type="term" value="P:ribophagy"/>
    <property type="evidence" value="ECO:0007669"/>
    <property type="project" value="TreeGrafter"/>
</dbReference>
<dbReference type="eggNOG" id="KOG0116">
    <property type="taxonomic scope" value="Eukaryota"/>
</dbReference>
<protein>
    <submittedName>
        <fullName evidence="6">NTF2 and RRM domain protein</fullName>
    </submittedName>
</protein>
<dbReference type="SUPFAM" id="SSF54928">
    <property type="entry name" value="RNA-binding domain, RBD"/>
    <property type="match status" value="1"/>
</dbReference>
<feature type="compositionally biased region" description="Low complexity" evidence="3">
    <location>
        <begin position="187"/>
        <end position="209"/>
    </location>
</feature>
<feature type="compositionally biased region" description="Acidic residues" evidence="3">
    <location>
        <begin position="245"/>
        <end position="257"/>
    </location>
</feature>
<dbReference type="InterPro" id="IPR035979">
    <property type="entry name" value="RBD_domain_sf"/>
</dbReference>
<feature type="region of interest" description="Disordered" evidence="3">
    <location>
        <begin position="504"/>
        <end position="566"/>
    </location>
</feature>
<dbReference type="OrthoDB" id="339151at2759"/>
<feature type="compositionally biased region" description="Low complexity" evidence="3">
    <location>
        <begin position="217"/>
        <end position="226"/>
    </location>
</feature>
<feature type="compositionally biased region" description="Low complexity" evidence="3">
    <location>
        <begin position="506"/>
        <end position="516"/>
    </location>
</feature>
<feature type="compositionally biased region" description="Low complexity" evidence="3">
    <location>
        <begin position="385"/>
        <end position="402"/>
    </location>
</feature>
<accession>A1C4S1</accession>
<feature type="compositionally biased region" description="Polar residues" evidence="3">
    <location>
        <begin position="31"/>
        <end position="55"/>
    </location>
</feature>
<feature type="region of interest" description="Disordered" evidence="3">
    <location>
        <begin position="340"/>
        <end position="429"/>
    </location>
</feature>
<dbReference type="GO" id="GO:0003729">
    <property type="term" value="F:mRNA binding"/>
    <property type="evidence" value="ECO:0007669"/>
    <property type="project" value="TreeGrafter"/>
</dbReference>
<dbReference type="GO" id="GO:1990861">
    <property type="term" value="C:Ubp3-Bre5 deubiquitination complex"/>
    <property type="evidence" value="ECO:0007669"/>
    <property type="project" value="TreeGrafter"/>
</dbReference>
<name>A1C4S1_ASPCL</name>
<dbReference type="InterPro" id="IPR018222">
    <property type="entry name" value="Nuclear_transport_factor_2_euk"/>
</dbReference>
<dbReference type="InterPro" id="IPR012677">
    <property type="entry name" value="Nucleotide-bd_a/b_plait_sf"/>
</dbReference>
<evidence type="ECO:0000256" key="3">
    <source>
        <dbReference type="SAM" id="MobiDB-lite"/>
    </source>
</evidence>
<dbReference type="CDD" id="cd00590">
    <property type="entry name" value="RRM_SF"/>
    <property type="match status" value="1"/>
</dbReference>
<evidence type="ECO:0000259" key="5">
    <source>
        <dbReference type="PROSITE" id="PS50177"/>
    </source>
</evidence>
<dbReference type="AlphaFoldDB" id="A1C4S1"/>
<feature type="domain" description="NTF2" evidence="5">
    <location>
        <begin position="61"/>
        <end position="176"/>
    </location>
</feature>
<organism evidence="6 7">
    <name type="scientific">Aspergillus clavatus (strain ATCC 1007 / CBS 513.65 / DSM 816 / NCTC 3887 / NRRL 1 / QM 1276 / 107)</name>
    <dbReference type="NCBI Taxonomy" id="344612"/>
    <lineage>
        <taxon>Eukaryota</taxon>
        <taxon>Fungi</taxon>
        <taxon>Dikarya</taxon>
        <taxon>Ascomycota</taxon>
        <taxon>Pezizomycotina</taxon>
        <taxon>Eurotiomycetes</taxon>
        <taxon>Eurotiomycetidae</taxon>
        <taxon>Eurotiales</taxon>
        <taxon>Aspergillaceae</taxon>
        <taxon>Aspergillus</taxon>
        <taxon>Aspergillus subgen. Fumigati</taxon>
    </lineage>
</organism>
<feature type="compositionally biased region" description="Low complexity" evidence="3">
    <location>
        <begin position="340"/>
        <end position="365"/>
    </location>
</feature>
<feature type="compositionally biased region" description="Polar residues" evidence="3">
    <location>
        <begin position="554"/>
        <end position="566"/>
    </location>
</feature>
<dbReference type="KEGG" id="act:ACLA_001000"/>
<dbReference type="GO" id="GO:0005829">
    <property type="term" value="C:cytosol"/>
    <property type="evidence" value="ECO:0007669"/>
    <property type="project" value="TreeGrafter"/>
</dbReference>
<dbReference type="Pfam" id="PF02136">
    <property type="entry name" value="NTF2"/>
    <property type="match status" value="1"/>
</dbReference>
<dbReference type="VEuPathDB" id="FungiDB:ACLA_001000"/>
<dbReference type="InterPro" id="IPR032710">
    <property type="entry name" value="NTF2-like_dom_sf"/>
</dbReference>
<dbReference type="GeneID" id="4708585"/>
<dbReference type="InterPro" id="IPR002075">
    <property type="entry name" value="NTF2_dom"/>
</dbReference>
<evidence type="ECO:0000313" key="7">
    <source>
        <dbReference type="Proteomes" id="UP000006701"/>
    </source>
</evidence>
<evidence type="ECO:0000259" key="4">
    <source>
        <dbReference type="PROSITE" id="PS50102"/>
    </source>
</evidence>
<dbReference type="HOGENOM" id="CLU_022209_2_0_1"/>
<feature type="region of interest" description="Disordered" evidence="3">
    <location>
        <begin position="242"/>
        <end position="316"/>
    </location>
</feature>
<evidence type="ECO:0000256" key="1">
    <source>
        <dbReference type="ARBA" id="ARBA00022884"/>
    </source>
</evidence>
<dbReference type="InterPro" id="IPR039539">
    <property type="entry name" value="Ras_GTPase_bind_prot"/>
</dbReference>
<dbReference type="Pfam" id="PF00076">
    <property type="entry name" value="RRM_1"/>
    <property type="match status" value="1"/>
</dbReference>
<feature type="region of interest" description="Disordered" evidence="3">
    <location>
        <begin position="1"/>
        <end position="55"/>
    </location>
</feature>
<keyword evidence="7" id="KW-1185">Reference proteome</keyword>
<feature type="compositionally biased region" description="Pro residues" evidence="3">
    <location>
        <begin position="366"/>
        <end position="384"/>
    </location>
</feature>
<dbReference type="FunFam" id="3.10.450.50:FF:000003">
    <property type="entry name" value="Nuclear transport factor 2 family protein"/>
    <property type="match status" value="1"/>
</dbReference>
<dbReference type="PANTHER" id="PTHR10693:SF20">
    <property type="entry name" value="AT27578P"/>
    <property type="match status" value="1"/>
</dbReference>
<dbReference type="Proteomes" id="UP000006701">
    <property type="component" value="Unassembled WGS sequence"/>
</dbReference>
<dbReference type="Gene3D" id="3.30.70.330">
    <property type="match status" value="1"/>
</dbReference>
<dbReference type="SUPFAM" id="SSF54427">
    <property type="entry name" value="NTF2-like"/>
    <property type="match status" value="1"/>
</dbReference>